<comment type="caution">
    <text evidence="2">The sequence shown here is derived from an EMBL/GenBank/DDBJ whole genome shotgun (WGS) entry which is preliminary data.</text>
</comment>
<evidence type="ECO:0000313" key="2">
    <source>
        <dbReference type="EMBL" id="KAH3847661.1"/>
    </source>
</evidence>
<feature type="transmembrane region" description="Helical" evidence="1">
    <location>
        <begin position="168"/>
        <end position="189"/>
    </location>
</feature>
<dbReference type="EMBL" id="JAIWYP010000003">
    <property type="protein sequence ID" value="KAH3847661.1"/>
    <property type="molecule type" value="Genomic_DNA"/>
</dbReference>
<proteinExistence type="predicted"/>
<organism evidence="2 3">
    <name type="scientific">Dreissena polymorpha</name>
    <name type="common">Zebra mussel</name>
    <name type="synonym">Mytilus polymorpha</name>
    <dbReference type="NCBI Taxonomy" id="45954"/>
    <lineage>
        <taxon>Eukaryota</taxon>
        <taxon>Metazoa</taxon>
        <taxon>Spiralia</taxon>
        <taxon>Lophotrochozoa</taxon>
        <taxon>Mollusca</taxon>
        <taxon>Bivalvia</taxon>
        <taxon>Autobranchia</taxon>
        <taxon>Heteroconchia</taxon>
        <taxon>Euheterodonta</taxon>
        <taxon>Imparidentia</taxon>
        <taxon>Neoheterodontei</taxon>
        <taxon>Myida</taxon>
        <taxon>Dreissenoidea</taxon>
        <taxon>Dreissenidae</taxon>
        <taxon>Dreissena</taxon>
    </lineage>
</organism>
<keyword evidence="1" id="KW-0472">Membrane</keyword>
<protein>
    <submittedName>
        <fullName evidence="2">Uncharacterized protein</fullName>
    </submittedName>
</protein>
<keyword evidence="1" id="KW-1133">Transmembrane helix</keyword>
<dbReference type="Proteomes" id="UP000828390">
    <property type="component" value="Unassembled WGS sequence"/>
</dbReference>
<name>A0A9D4KZB0_DREPO</name>
<reference evidence="2" key="2">
    <citation type="submission" date="2020-11" db="EMBL/GenBank/DDBJ databases">
        <authorList>
            <person name="McCartney M.A."/>
            <person name="Auch B."/>
            <person name="Kono T."/>
            <person name="Mallez S."/>
            <person name="Becker A."/>
            <person name="Gohl D.M."/>
            <person name="Silverstein K.A.T."/>
            <person name="Koren S."/>
            <person name="Bechman K.B."/>
            <person name="Herman A."/>
            <person name="Abrahante J.E."/>
            <person name="Garbe J."/>
        </authorList>
    </citation>
    <scope>NUCLEOTIDE SEQUENCE</scope>
    <source>
        <strain evidence="2">Duluth1</strain>
        <tissue evidence="2">Whole animal</tissue>
    </source>
</reference>
<sequence length="327" mass="36996">MDAVQWWRSRYGGDAQIDSYEQRIVFTFFKNAHQAKYYLEYKDNSTIQKTNEIDLLTGGPQLEPTCTTVDCSDCICVHPDNYISCSTNDTMLSIWIGSDNVEINRTSTSEYTAYNFSIRRQHHMSIVRCFVVSSKYNAVFNASATLYVLGPPIAAHTPSRDETSIQTYSVIGTVSAVACFAGMALFILFKRRKETMVRTRNTRSRVEEIRISGIEQSEPMVDDHSCDHEYDEIEDNLQLSETSHQNTNPKTPYYLTPIPTTVELSPVATRLSRTMSTSENSSRMGATQITNSTGYDDLLISERDSPAKYTALKQSTAISHQKHYANE</sequence>
<keyword evidence="3" id="KW-1185">Reference proteome</keyword>
<evidence type="ECO:0000256" key="1">
    <source>
        <dbReference type="SAM" id="Phobius"/>
    </source>
</evidence>
<accession>A0A9D4KZB0</accession>
<reference evidence="2" key="1">
    <citation type="journal article" date="2019" name="bioRxiv">
        <title>The Genome of the Zebra Mussel, Dreissena polymorpha: A Resource for Invasive Species Research.</title>
        <authorList>
            <person name="McCartney M.A."/>
            <person name="Auch B."/>
            <person name="Kono T."/>
            <person name="Mallez S."/>
            <person name="Zhang Y."/>
            <person name="Obille A."/>
            <person name="Becker A."/>
            <person name="Abrahante J.E."/>
            <person name="Garbe J."/>
            <person name="Badalamenti J.P."/>
            <person name="Herman A."/>
            <person name="Mangelson H."/>
            <person name="Liachko I."/>
            <person name="Sullivan S."/>
            <person name="Sone E.D."/>
            <person name="Koren S."/>
            <person name="Silverstein K.A.T."/>
            <person name="Beckman K.B."/>
            <person name="Gohl D.M."/>
        </authorList>
    </citation>
    <scope>NUCLEOTIDE SEQUENCE</scope>
    <source>
        <strain evidence="2">Duluth1</strain>
        <tissue evidence="2">Whole animal</tissue>
    </source>
</reference>
<evidence type="ECO:0000313" key="3">
    <source>
        <dbReference type="Proteomes" id="UP000828390"/>
    </source>
</evidence>
<gene>
    <name evidence="2" type="ORF">DPMN_089991</name>
</gene>
<dbReference type="AlphaFoldDB" id="A0A9D4KZB0"/>
<keyword evidence="1" id="KW-0812">Transmembrane</keyword>